<evidence type="ECO:0000256" key="1">
    <source>
        <dbReference type="ARBA" id="ARBA00004651"/>
    </source>
</evidence>
<evidence type="ECO:0000313" key="8">
    <source>
        <dbReference type="Proteomes" id="UP000315471"/>
    </source>
</evidence>
<evidence type="ECO:0000256" key="4">
    <source>
        <dbReference type="ARBA" id="ARBA00022989"/>
    </source>
</evidence>
<feature type="transmembrane region" description="Helical" evidence="6">
    <location>
        <begin position="409"/>
        <end position="428"/>
    </location>
</feature>
<feature type="transmembrane region" description="Helical" evidence="6">
    <location>
        <begin position="448"/>
        <end position="468"/>
    </location>
</feature>
<dbReference type="PANTHER" id="PTHR30250:SF26">
    <property type="entry name" value="PSMA PROTEIN"/>
    <property type="match status" value="1"/>
</dbReference>
<evidence type="ECO:0000256" key="2">
    <source>
        <dbReference type="ARBA" id="ARBA00022475"/>
    </source>
</evidence>
<evidence type="ECO:0000256" key="3">
    <source>
        <dbReference type="ARBA" id="ARBA00022692"/>
    </source>
</evidence>
<feature type="transmembrane region" description="Helical" evidence="6">
    <location>
        <begin position="319"/>
        <end position="339"/>
    </location>
</feature>
<evidence type="ECO:0000313" key="7">
    <source>
        <dbReference type="EMBL" id="TWU41303.1"/>
    </source>
</evidence>
<dbReference type="OrthoDB" id="1550543at2"/>
<organism evidence="7 8">
    <name type="scientific">Novipirellula aureliae</name>
    <dbReference type="NCBI Taxonomy" id="2527966"/>
    <lineage>
        <taxon>Bacteria</taxon>
        <taxon>Pseudomonadati</taxon>
        <taxon>Planctomycetota</taxon>
        <taxon>Planctomycetia</taxon>
        <taxon>Pirellulales</taxon>
        <taxon>Pirellulaceae</taxon>
        <taxon>Novipirellula</taxon>
    </lineage>
</organism>
<keyword evidence="8" id="KW-1185">Reference proteome</keyword>
<feature type="transmembrane region" description="Helical" evidence="6">
    <location>
        <begin position="134"/>
        <end position="159"/>
    </location>
</feature>
<dbReference type="AlphaFoldDB" id="A0A5C6DVA2"/>
<comment type="caution">
    <text evidence="7">The sequence shown here is derived from an EMBL/GenBank/DDBJ whole genome shotgun (WGS) entry which is preliminary data.</text>
</comment>
<evidence type="ECO:0000256" key="6">
    <source>
        <dbReference type="SAM" id="Phobius"/>
    </source>
</evidence>
<reference evidence="7 8" key="1">
    <citation type="submission" date="2019-02" db="EMBL/GenBank/DDBJ databases">
        <title>Deep-cultivation of Planctomycetes and their phenomic and genomic characterization uncovers novel biology.</title>
        <authorList>
            <person name="Wiegand S."/>
            <person name="Jogler M."/>
            <person name="Boedeker C."/>
            <person name="Pinto D."/>
            <person name="Vollmers J."/>
            <person name="Rivas-Marin E."/>
            <person name="Kohn T."/>
            <person name="Peeters S.H."/>
            <person name="Heuer A."/>
            <person name="Rast P."/>
            <person name="Oberbeckmann S."/>
            <person name="Bunk B."/>
            <person name="Jeske O."/>
            <person name="Meyerdierks A."/>
            <person name="Storesund J.E."/>
            <person name="Kallscheuer N."/>
            <person name="Luecker S."/>
            <person name="Lage O.M."/>
            <person name="Pohl T."/>
            <person name="Merkel B.J."/>
            <person name="Hornburger P."/>
            <person name="Mueller R.-W."/>
            <person name="Bruemmer F."/>
            <person name="Labrenz M."/>
            <person name="Spormann A.M."/>
            <person name="Op Den Camp H."/>
            <person name="Overmann J."/>
            <person name="Amann R."/>
            <person name="Jetten M.S.M."/>
            <person name="Mascher T."/>
            <person name="Medema M.H."/>
            <person name="Devos D.P."/>
            <person name="Kaster A.-K."/>
            <person name="Ovreas L."/>
            <person name="Rohde M."/>
            <person name="Galperin M.Y."/>
            <person name="Jogler C."/>
        </authorList>
    </citation>
    <scope>NUCLEOTIDE SEQUENCE [LARGE SCALE GENOMIC DNA]</scope>
    <source>
        <strain evidence="7 8">Q31b</strain>
    </source>
</reference>
<name>A0A5C6DVA2_9BACT</name>
<dbReference type="GO" id="GO:0005886">
    <property type="term" value="C:plasma membrane"/>
    <property type="evidence" value="ECO:0007669"/>
    <property type="project" value="UniProtKB-SubCell"/>
</dbReference>
<protein>
    <submittedName>
        <fullName evidence="7">Putative membrane protein EpsK</fullName>
    </submittedName>
</protein>
<feature type="transmembrane region" description="Helical" evidence="6">
    <location>
        <begin position="166"/>
        <end position="187"/>
    </location>
</feature>
<keyword evidence="3 6" id="KW-0812">Transmembrane</keyword>
<dbReference type="RefSeq" id="WP_146600145.1">
    <property type="nucleotide sequence ID" value="NZ_SJPY01000004.1"/>
</dbReference>
<feature type="transmembrane region" description="Helical" evidence="6">
    <location>
        <begin position="193"/>
        <end position="217"/>
    </location>
</feature>
<proteinExistence type="predicted"/>
<feature type="transmembrane region" description="Helical" evidence="6">
    <location>
        <begin position="382"/>
        <end position="403"/>
    </location>
</feature>
<feature type="transmembrane region" description="Helical" evidence="6">
    <location>
        <begin position="14"/>
        <end position="35"/>
    </location>
</feature>
<gene>
    <name evidence="7" type="primary">epsK</name>
    <name evidence="7" type="ORF">Q31b_27420</name>
</gene>
<feature type="transmembrane region" description="Helical" evidence="6">
    <location>
        <begin position="351"/>
        <end position="370"/>
    </location>
</feature>
<dbReference type="InterPro" id="IPR050833">
    <property type="entry name" value="Poly_Biosynth_Transport"/>
</dbReference>
<keyword evidence="4 6" id="KW-1133">Transmembrane helix</keyword>
<dbReference type="Proteomes" id="UP000315471">
    <property type="component" value="Unassembled WGS sequence"/>
</dbReference>
<sequence length="529" mass="57662">MTQTTNRVPVSKKLVSINALSALIAHACNFAILLWGNQYLLSHVSPAEMDLLPVVMGVVAFSPLMTTALTAGLGRYVVEAYSQSDDEKITRLVSSIVPVYLLVAMVLVAIMTVFCTLAPKLLNVASDHIADVRFMLVIVFLGMTLRLLATPFSVGLYVCQKQVLQNVILMGGALISAASMLWLMLGIGPQVKWFIVAQFAGTVFNVMATLIVSCRLLPSLRFRVDWIDFGSLKGMFAFNSWTLVRQTSASVRAGSIPFLLNAFAAPGQATAFYIGSLPDRQIKEVSSKIFSPLETPMIAMFATGNQTGLANAYLRGNRLMLWISMLAATPLMVFASETIDLYTHGTIPDAALVLFITMLILPIQMANGMLGPLVHAHARPDALAKTMAVTDFITLLVSGVLLLSTGLGAKAVVIAIAVGIVIFHPLLWWKLGRTLAEVTFTKWAWESLIPGMVPALACGSVLICLKWTMSPSSWFELGTMTFMGMIVYFVAIERSLRPADRTDLKNVFTRLLPSLQHDKKLDTVVTKPQ</sequence>
<accession>A0A5C6DVA2</accession>
<feature type="transmembrane region" description="Helical" evidence="6">
    <location>
        <begin position="55"/>
        <end position="78"/>
    </location>
</feature>
<dbReference type="EMBL" id="SJPY01000004">
    <property type="protein sequence ID" value="TWU41303.1"/>
    <property type="molecule type" value="Genomic_DNA"/>
</dbReference>
<feature type="transmembrane region" description="Helical" evidence="6">
    <location>
        <begin position="99"/>
        <end position="122"/>
    </location>
</feature>
<feature type="transmembrane region" description="Helical" evidence="6">
    <location>
        <begin position="474"/>
        <end position="492"/>
    </location>
</feature>
<evidence type="ECO:0000256" key="5">
    <source>
        <dbReference type="ARBA" id="ARBA00023136"/>
    </source>
</evidence>
<dbReference type="PANTHER" id="PTHR30250">
    <property type="entry name" value="PST FAMILY PREDICTED COLANIC ACID TRANSPORTER"/>
    <property type="match status" value="1"/>
</dbReference>
<keyword evidence="5 6" id="KW-0472">Membrane</keyword>
<keyword evidence="2" id="KW-1003">Cell membrane</keyword>
<comment type="subcellular location">
    <subcellularLocation>
        <location evidence="1">Cell membrane</location>
        <topology evidence="1">Multi-pass membrane protein</topology>
    </subcellularLocation>
</comment>